<name>A0A9P8ATB0_9AGAR</name>
<dbReference type="RefSeq" id="XP_043039202.1">
    <property type="nucleotide sequence ID" value="XM_043190476.1"/>
</dbReference>
<feature type="region of interest" description="Disordered" evidence="2">
    <location>
        <begin position="418"/>
        <end position="491"/>
    </location>
</feature>
<organism evidence="3 4">
    <name type="scientific">Guyanagaster necrorhizus</name>
    <dbReference type="NCBI Taxonomy" id="856835"/>
    <lineage>
        <taxon>Eukaryota</taxon>
        <taxon>Fungi</taxon>
        <taxon>Dikarya</taxon>
        <taxon>Basidiomycota</taxon>
        <taxon>Agaricomycotina</taxon>
        <taxon>Agaricomycetes</taxon>
        <taxon>Agaricomycetidae</taxon>
        <taxon>Agaricales</taxon>
        <taxon>Marasmiineae</taxon>
        <taxon>Physalacriaceae</taxon>
        <taxon>Guyanagaster</taxon>
    </lineage>
</organism>
<feature type="region of interest" description="Disordered" evidence="2">
    <location>
        <begin position="210"/>
        <end position="240"/>
    </location>
</feature>
<feature type="compositionally biased region" description="Polar residues" evidence="2">
    <location>
        <begin position="216"/>
        <end position="226"/>
    </location>
</feature>
<dbReference type="AlphaFoldDB" id="A0A9P8ATB0"/>
<evidence type="ECO:0000256" key="1">
    <source>
        <dbReference type="SAM" id="Coils"/>
    </source>
</evidence>
<feature type="region of interest" description="Disordered" evidence="2">
    <location>
        <begin position="639"/>
        <end position="660"/>
    </location>
</feature>
<feature type="compositionally biased region" description="Basic residues" evidence="2">
    <location>
        <begin position="650"/>
        <end position="660"/>
    </location>
</feature>
<evidence type="ECO:0000313" key="4">
    <source>
        <dbReference type="Proteomes" id="UP000812287"/>
    </source>
</evidence>
<sequence>MASEDDDIARFDNICDIRETREKAREIYRLVKSSPNVSSLGTVALAAICAYVASSRLGNGDVRRNLALTVSSLATMADFETGVSTVEYALSAGNQRRKSRSSTHGFYDRLIEEHRLTAVSDLVKRSMRKAEDFLVMQAVFDIDNREIKYAIFYWIHAILMPNVRLDHEAFLEETGNTGQFDRIVELLTSSAAHLKGQITAERREHVLALPGRYPTPSKTPTHAQRATKSEKILTPFDSNNTMTLTRPLTLKIPLLGSDSSSTSSPCRSPITRPSEAPPDGGTLSSSENHQEDAVFEQSREKTKSRESVDAQEDLLPTIKTLREKLAESHKLLDAQQSIADEKLEELGRNLDEKEAALSAANAAAASLQVELSSLKKDLKNKESELAVATMTITTLQTEMQPHSRESQQKHIMLRDKLEHAQHQKETRQERLENQVSKTAAQPSGETSGVKITSDQQIETDITSQHSQDHPIALGRVQEEAGPRSRQRYESVGEDLEDLESWRMNSHEDTLRDEIQRLREDNDIITTRYKRKIDALKRQIASERKARQQQDILEYLSISAQSAHLSEAIEDYEPRSETSRRILVAVRSHLKALDTIGERRRKIPLKYDKLVEVMTNRYGIKEEELDEVDEFILWGPNEDEELDESAGVEPRHKKRKVASIS</sequence>
<keyword evidence="1" id="KW-0175">Coiled coil</keyword>
<feature type="compositionally biased region" description="Basic and acidic residues" evidence="2">
    <location>
        <begin position="418"/>
        <end position="432"/>
    </location>
</feature>
<feature type="compositionally biased region" description="Polar residues" evidence="2">
    <location>
        <begin position="433"/>
        <end position="465"/>
    </location>
</feature>
<proteinExistence type="predicted"/>
<protein>
    <submittedName>
        <fullName evidence="3">Uncharacterized protein</fullName>
    </submittedName>
</protein>
<dbReference type="GeneID" id="66112773"/>
<keyword evidence="4" id="KW-1185">Reference proteome</keyword>
<comment type="caution">
    <text evidence="3">The sequence shown here is derived from an EMBL/GenBank/DDBJ whole genome shotgun (WGS) entry which is preliminary data.</text>
</comment>
<evidence type="ECO:0000256" key="2">
    <source>
        <dbReference type="SAM" id="MobiDB-lite"/>
    </source>
</evidence>
<dbReference type="EMBL" id="MU250536">
    <property type="protein sequence ID" value="KAG7445702.1"/>
    <property type="molecule type" value="Genomic_DNA"/>
</dbReference>
<feature type="compositionally biased region" description="Basic and acidic residues" evidence="2">
    <location>
        <begin position="288"/>
        <end position="308"/>
    </location>
</feature>
<feature type="compositionally biased region" description="Low complexity" evidence="2">
    <location>
        <begin position="257"/>
        <end position="274"/>
    </location>
</feature>
<feature type="region of interest" description="Disordered" evidence="2">
    <location>
        <begin position="253"/>
        <end position="311"/>
    </location>
</feature>
<evidence type="ECO:0000313" key="3">
    <source>
        <dbReference type="EMBL" id="KAG7445702.1"/>
    </source>
</evidence>
<dbReference type="Proteomes" id="UP000812287">
    <property type="component" value="Unassembled WGS sequence"/>
</dbReference>
<dbReference type="OrthoDB" id="3358956at2759"/>
<feature type="coiled-coil region" evidence="1">
    <location>
        <begin position="507"/>
        <end position="545"/>
    </location>
</feature>
<gene>
    <name evidence="3" type="ORF">BT62DRAFT_994662</name>
</gene>
<accession>A0A9P8ATB0</accession>
<feature type="compositionally biased region" description="Basic and acidic residues" evidence="2">
    <location>
        <begin position="476"/>
        <end position="490"/>
    </location>
</feature>
<reference evidence="3" key="1">
    <citation type="submission" date="2020-11" db="EMBL/GenBank/DDBJ databases">
        <title>Adaptations for nitrogen fixation in a non-lichenized fungal sporocarp promotes dispersal by wood-feeding termites.</title>
        <authorList>
            <consortium name="DOE Joint Genome Institute"/>
            <person name="Koch R.A."/>
            <person name="Yoon G."/>
            <person name="Arayal U."/>
            <person name="Lail K."/>
            <person name="Amirebrahimi M."/>
            <person name="Labutti K."/>
            <person name="Lipzen A."/>
            <person name="Riley R."/>
            <person name="Barry K."/>
            <person name="Henrissat B."/>
            <person name="Grigoriev I.V."/>
            <person name="Herr J.R."/>
            <person name="Aime M.C."/>
        </authorList>
    </citation>
    <scope>NUCLEOTIDE SEQUENCE</scope>
    <source>
        <strain evidence="3">MCA 3950</strain>
    </source>
</reference>